<name>A0ABQ0XD08_9MICC</name>
<evidence type="ECO:0000313" key="2">
    <source>
        <dbReference type="EMBL" id="GEO93589.1"/>
    </source>
</evidence>
<gene>
    <name evidence="2" type="ORF">KFL01_28950</name>
</gene>
<evidence type="ECO:0000256" key="1">
    <source>
        <dbReference type="SAM" id="MobiDB-lite"/>
    </source>
</evidence>
<dbReference type="EMBL" id="BJZR01000137">
    <property type="protein sequence ID" value="GEO93589.1"/>
    <property type="molecule type" value="Genomic_DNA"/>
</dbReference>
<keyword evidence="3" id="KW-1185">Reference proteome</keyword>
<feature type="compositionally biased region" description="Acidic residues" evidence="1">
    <location>
        <begin position="47"/>
        <end position="56"/>
    </location>
</feature>
<protein>
    <recommendedName>
        <fullName evidence="4">Sugar ABC transporter ATPase</fullName>
    </recommendedName>
</protein>
<feature type="region of interest" description="Disordered" evidence="1">
    <location>
        <begin position="1"/>
        <end position="131"/>
    </location>
</feature>
<feature type="compositionally biased region" description="Basic and acidic residues" evidence="1">
    <location>
        <begin position="1"/>
        <end position="13"/>
    </location>
</feature>
<reference evidence="2 3" key="1">
    <citation type="submission" date="2019-07" db="EMBL/GenBank/DDBJ databases">
        <title>Whole genome shotgun sequence of Kocuria flava NBRC 107626.</title>
        <authorList>
            <person name="Hosoyama A."/>
            <person name="Uohara A."/>
            <person name="Ohji S."/>
            <person name="Ichikawa N."/>
        </authorList>
    </citation>
    <scope>NUCLEOTIDE SEQUENCE [LARGE SCALE GENOMIC DNA]</scope>
    <source>
        <strain evidence="2 3">NBRC 107626</strain>
    </source>
</reference>
<proteinExistence type="predicted"/>
<evidence type="ECO:0000313" key="3">
    <source>
        <dbReference type="Proteomes" id="UP000321155"/>
    </source>
</evidence>
<sequence>MRRLIEHRFHEQEGPQMSTSPEELPETPDTYEGAAEVDPEHWREDPLVEGEEAAVDESDRADPEHPDVPSEQEERDERRDERYLEGDEQIPPDEPRMGEALADLDVPVDPTFEDEVDASNDSFHAGGDPLA</sequence>
<organism evidence="2 3">
    <name type="scientific">Kocuria flava</name>
    <dbReference type="NCBI Taxonomy" id="446860"/>
    <lineage>
        <taxon>Bacteria</taxon>
        <taxon>Bacillati</taxon>
        <taxon>Actinomycetota</taxon>
        <taxon>Actinomycetes</taxon>
        <taxon>Micrococcales</taxon>
        <taxon>Micrococcaceae</taxon>
        <taxon>Kocuria</taxon>
    </lineage>
</organism>
<accession>A0ABQ0XD08</accession>
<evidence type="ECO:0008006" key="4">
    <source>
        <dbReference type="Google" id="ProtNLM"/>
    </source>
</evidence>
<feature type="compositionally biased region" description="Basic and acidic residues" evidence="1">
    <location>
        <begin position="57"/>
        <end position="68"/>
    </location>
</feature>
<feature type="compositionally biased region" description="Basic and acidic residues" evidence="1">
    <location>
        <begin position="75"/>
        <end position="85"/>
    </location>
</feature>
<dbReference type="Proteomes" id="UP000321155">
    <property type="component" value="Unassembled WGS sequence"/>
</dbReference>
<comment type="caution">
    <text evidence="2">The sequence shown here is derived from an EMBL/GenBank/DDBJ whole genome shotgun (WGS) entry which is preliminary data.</text>
</comment>